<dbReference type="RefSeq" id="XP_009023112.1">
    <property type="nucleotide sequence ID" value="XM_009024864.1"/>
</dbReference>
<dbReference type="GO" id="GO:0047496">
    <property type="term" value="P:vesicle transport along microtubule"/>
    <property type="evidence" value="ECO:0000318"/>
    <property type="project" value="GO_Central"/>
</dbReference>
<organism evidence="8 9">
    <name type="scientific">Helobdella robusta</name>
    <name type="common">Californian leech</name>
    <dbReference type="NCBI Taxonomy" id="6412"/>
    <lineage>
        <taxon>Eukaryota</taxon>
        <taxon>Metazoa</taxon>
        <taxon>Spiralia</taxon>
        <taxon>Lophotrochozoa</taxon>
        <taxon>Annelida</taxon>
        <taxon>Clitellata</taxon>
        <taxon>Hirudinea</taxon>
        <taxon>Rhynchobdellida</taxon>
        <taxon>Glossiphoniidae</taxon>
        <taxon>Helobdella</taxon>
    </lineage>
</organism>
<dbReference type="PANTHER" id="PTHR15751">
    <property type="entry name" value="TRAFFICKING KINESIN-BINDING PROTEIN"/>
    <property type="match status" value="1"/>
</dbReference>
<protein>
    <recommendedName>
        <fullName evidence="6">HAP1 N-terminal domain-containing protein</fullName>
    </recommendedName>
</protein>
<dbReference type="GO" id="GO:0031410">
    <property type="term" value="C:cytoplasmic vesicle"/>
    <property type="evidence" value="ECO:0000318"/>
    <property type="project" value="GO_Central"/>
</dbReference>
<dbReference type="InParanoid" id="T1FQL1"/>
<reference evidence="7 9" key="2">
    <citation type="journal article" date="2013" name="Nature">
        <title>Insights into bilaterian evolution from three spiralian genomes.</title>
        <authorList>
            <person name="Simakov O."/>
            <person name="Marletaz F."/>
            <person name="Cho S.J."/>
            <person name="Edsinger-Gonzales E."/>
            <person name="Havlak P."/>
            <person name="Hellsten U."/>
            <person name="Kuo D.H."/>
            <person name="Larsson T."/>
            <person name="Lv J."/>
            <person name="Arendt D."/>
            <person name="Savage R."/>
            <person name="Osoegawa K."/>
            <person name="de Jong P."/>
            <person name="Grimwood J."/>
            <person name="Chapman J.A."/>
            <person name="Shapiro H."/>
            <person name="Aerts A."/>
            <person name="Otillar R.P."/>
            <person name="Terry A.Y."/>
            <person name="Boore J.L."/>
            <person name="Grigoriev I.V."/>
            <person name="Lindberg D.R."/>
            <person name="Seaver E.C."/>
            <person name="Weisblat D.A."/>
            <person name="Putnam N.H."/>
            <person name="Rokhsar D.S."/>
        </authorList>
    </citation>
    <scope>NUCLEOTIDE SEQUENCE</scope>
</reference>
<dbReference type="Pfam" id="PF04849">
    <property type="entry name" value="HAP1_N"/>
    <property type="match status" value="1"/>
</dbReference>
<accession>T1FQL1</accession>
<gene>
    <name evidence="8" type="primary">20211108</name>
    <name evidence="7" type="ORF">HELRODRAFT_189042</name>
</gene>
<evidence type="ECO:0000256" key="1">
    <source>
        <dbReference type="ARBA" id="ARBA00004173"/>
    </source>
</evidence>
<evidence type="ECO:0000313" key="8">
    <source>
        <dbReference type="EnsemblMetazoa" id="HelroP189042"/>
    </source>
</evidence>
<dbReference type="EMBL" id="KB097143">
    <property type="protein sequence ID" value="ESN99241.1"/>
    <property type="molecule type" value="Genomic_DNA"/>
</dbReference>
<dbReference type="EnsemblMetazoa" id="HelroT189042">
    <property type="protein sequence ID" value="HelroP189042"/>
    <property type="gene ID" value="HelroG189042"/>
</dbReference>
<evidence type="ECO:0000313" key="9">
    <source>
        <dbReference type="Proteomes" id="UP000015101"/>
    </source>
</evidence>
<evidence type="ECO:0000256" key="2">
    <source>
        <dbReference type="ARBA" id="ARBA00023054"/>
    </source>
</evidence>
<proteinExistence type="predicted"/>
<dbReference type="GeneID" id="20211108"/>
<dbReference type="InterPro" id="IPR006933">
    <property type="entry name" value="HAP1_N"/>
</dbReference>
<feature type="region of interest" description="Disordered" evidence="5">
    <location>
        <begin position="374"/>
        <end position="399"/>
    </location>
</feature>
<dbReference type="InterPro" id="IPR051946">
    <property type="entry name" value="Intracell_Traff-Reg"/>
</dbReference>
<dbReference type="CTD" id="20211108"/>
<name>T1FQL1_HELRO</name>
<reference evidence="8" key="3">
    <citation type="submission" date="2015-06" db="UniProtKB">
        <authorList>
            <consortium name="EnsemblMetazoa"/>
        </authorList>
    </citation>
    <scope>IDENTIFICATION</scope>
</reference>
<sequence length="981" mass="111576">MDYLLLQFINISFHEQKDEGLNLTAKIGKKLLLITHDLSHKNDHLTNEVHDLRDELNQLKYSQTPRGRSFQLCEELDNETDVNNNEYDDDDVDEGTSCSVGQKIMNNWRLNGSVNQQNSMTTMSSSLEETYSLRRQIDQLNSNNNMLRDEVKMLQQQSQEDFQQLKECYNVEFGNAKKLINNLERRIESGELRFGKFEQEALVWKNSVEMLANKCNKHEVEIDVLQEEISKIKTIQNEDKKAMQQLVKENKELRELIDSLKDRVHQMEQTKHPKVLRHVTDSKSPYVDSMSFAQELEKTRTENVNCLLSQQSSNFLCKSSPNIHQISNPHPPNNFFFKLKRMLGWSHLKLGQPGRPGSSDLDLAVSHLKTIETSRVNSHRKSKFMSKNVPPNSLKLKHSNKAHTSGFNQSVKFHGFREQYNEDFSPTHVQDVPFTTRNLFSPSSTSSSTSHNPGSGYLTTPSSAVKTGPQNFPLFRSRQLQEWMVLGTPDLSQVLRRPSGVWLKGSGINDFFIEENFSKILSEAEDDDEPATLHDDELGRGSGGGGEPSCSGFNMNFSHMLRDDYDDSNFNNPKFVGISKNICDVSGPKASNKFFITNKPRSLDFDTNVNTKTKANIDAVSSYNIKFNELKLNCKENSSTNIIEIFPKNTSNKALHSPYVKIVSKPSGRINAVRAISDIKEHSSASVENIDSIPVFQNNKKLSNNRSTSLSDISHTLSKSLSNIFAGVKNNFIHNVMDIDKTASAQLFDLSSHQFHSPPLAFSKRLSESTESAASLINPMQSISKHKSSQASLIPSSQHMPHLGMAVKINGCFKSTKELKNSQSLFDLQVANCDDLKLLKKEFRRYSLDNQSPRSKETFPMKPGSLSSFSLPLLSDLSKRRNSYSGRKSSISNLLLEHRLETPVRKVCPVNRSSVIKEAKVHEHRRYFICKRKDPLKIRKFDEATKSDEENKEPSFSPRYNLPVRKVERISRKHKLRGKFS</sequence>
<evidence type="ECO:0000256" key="4">
    <source>
        <dbReference type="SAM" id="Coils"/>
    </source>
</evidence>
<dbReference type="GO" id="GO:0017022">
    <property type="term" value="F:myosin binding"/>
    <property type="evidence" value="ECO:0000318"/>
    <property type="project" value="GO_Central"/>
</dbReference>
<comment type="subcellular location">
    <subcellularLocation>
        <location evidence="1">Mitochondrion</location>
    </subcellularLocation>
</comment>
<feature type="coiled-coil region" evidence="4">
    <location>
        <begin position="137"/>
        <end position="270"/>
    </location>
</feature>
<dbReference type="KEGG" id="hro:HELRODRAFT_189042"/>
<dbReference type="HOGENOM" id="CLU_303539_0_0_1"/>
<dbReference type="GO" id="GO:0048311">
    <property type="term" value="P:mitochondrion distribution"/>
    <property type="evidence" value="ECO:0000318"/>
    <property type="project" value="GO_Central"/>
</dbReference>
<feature type="domain" description="HAP1 N-terminal" evidence="6">
    <location>
        <begin position="15"/>
        <end position="267"/>
    </location>
</feature>
<dbReference type="Proteomes" id="UP000015101">
    <property type="component" value="Unassembled WGS sequence"/>
</dbReference>
<keyword evidence="2 4" id="KW-0175">Coiled coil</keyword>
<dbReference type="GO" id="GO:0005739">
    <property type="term" value="C:mitochondrion"/>
    <property type="evidence" value="ECO:0000318"/>
    <property type="project" value="GO_Central"/>
</dbReference>
<dbReference type="AlphaFoldDB" id="T1FQL1"/>
<reference evidence="9" key="1">
    <citation type="submission" date="2012-12" db="EMBL/GenBank/DDBJ databases">
        <authorList>
            <person name="Hellsten U."/>
            <person name="Grimwood J."/>
            <person name="Chapman J.A."/>
            <person name="Shapiro H."/>
            <person name="Aerts A."/>
            <person name="Otillar R.P."/>
            <person name="Terry A.Y."/>
            <person name="Boore J.L."/>
            <person name="Simakov O."/>
            <person name="Marletaz F."/>
            <person name="Cho S.-J."/>
            <person name="Edsinger-Gonzales E."/>
            <person name="Havlak P."/>
            <person name="Kuo D.-H."/>
            <person name="Larsson T."/>
            <person name="Lv J."/>
            <person name="Arendt D."/>
            <person name="Savage R."/>
            <person name="Osoegawa K."/>
            <person name="de Jong P."/>
            <person name="Lindberg D.R."/>
            <person name="Seaver E.C."/>
            <person name="Weisblat D.A."/>
            <person name="Putnam N.H."/>
            <person name="Grigoriev I.V."/>
            <person name="Rokhsar D.S."/>
        </authorList>
    </citation>
    <scope>NUCLEOTIDE SEQUENCE</scope>
</reference>
<dbReference type="GO" id="GO:0006605">
    <property type="term" value="P:protein targeting"/>
    <property type="evidence" value="ECO:0000318"/>
    <property type="project" value="GO_Central"/>
</dbReference>
<dbReference type="EMBL" id="AMQM01001161">
    <property type="status" value="NOT_ANNOTATED_CDS"/>
    <property type="molecule type" value="Genomic_DNA"/>
</dbReference>
<evidence type="ECO:0000313" key="7">
    <source>
        <dbReference type="EMBL" id="ESN99241.1"/>
    </source>
</evidence>
<dbReference type="PANTHER" id="PTHR15751:SF12">
    <property type="entry name" value="TRAFFICKING KINESIN-BINDING PROTEIN MILT"/>
    <property type="match status" value="1"/>
</dbReference>
<keyword evidence="9" id="KW-1185">Reference proteome</keyword>
<feature type="region of interest" description="Disordered" evidence="5">
    <location>
        <begin position="525"/>
        <end position="549"/>
    </location>
</feature>
<feature type="region of interest" description="Disordered" evidence="5">
    <location>
        <begin position="436"/>
        <end position="465"/>
    </location>
</feature>
<feature type="compositionally biased region" description="Low complexity" evidence="5">
    <location>
        <begin position="441"/>
        <end position="456"/>
    </location>
</feature>
<evidence type="ECO:0000256" key="5">
    <source>
        <dbReference type="SAM" id="MobiDB-lite"/>
    </source>
</evidence>
<keyword evidence="3" id="KW-0496">Mitochondrion</keyword>
<evidence type="ECO:0000259" key="6">
    <source>
        <dbReference type="Pfam" id="PF04849"/>
    </source>
</evidence>
<evidence type="ECO:0000256" key="3">
    <source>
        <dbReference type="ARBA" id="ARBA00023128"/>
    </source>
</evidence>